<dbReference type="InterPro" id="IPR000639">
    <property type="entry name" value="Epox_hydrolase-like"/>
</dbReference>
<dbReference type="EMBL" id="CP001649">
    <property type="protein sequence ID" value="ACS79569.1"/>
    <property type="molecule type" value="Genomic_DNA"/>
</dbReference>
<dbReference type="eggNOG" id="COG0596">
    <property type="taxonomic scope" value="Bacteria"/>
</dbReference>
<dbReference type="Pfam" id="PF00561">
    <property type="entry name" value="Abhydrolase_1"/>
    <property type="match status" value="1"/>
</dbReference>
<gene>
    <name evidence="3" type="ordered locus">Desal_1507</name>
</gene>
<organism evidence="3 4">
    <name type="scientific">Maridesulfovibrio salexigens (strain ATCC 14822 / DSM 2638 / NCIMB 8403 / VKM B-1763)</name>
    <name type="common">Desulfovibrio salexigens</name>
    <dbReference type="NCBI Taxonomy" id="526222"/>
    <lineage>
        <taxon>Bacteria</taxon>
        <taxon>Pseudomonadati</taxon>
        <taxon>Thermodesulfobacteriota</taxon>
        <taxon>Desulfovibrionia</taxon>
        <taxon>Desulfovibrionales</taxon>
        <taxon>Desulfovibrionaceae</taxon>
        <taxon>Maridesulfovibrio</taxon>
    </lineage>
</organism>
<dbReference type="PRINTS" id="PR00111">
    <property type="entry name" value="ABHYDROLASE"/>
</dbReference>
<proteinExistence type="predicted"/>
<name>C6BS93_MARSD</name>
<accession>C6BS93</accession>
<keyword evidence="1" id="KW-0732">Signal</keyword>
<dbReference type="OrthoDB" id="9785408at2"/>
<dbReference type="InterPro" id="IPR000073">
    <property type="entry name" value="AB_hydrolase_1"/>
</dbReference>
<evidence type="ECO:0000313" key="4">
    <source>
        <dbReference type="Proteomes" id="UP000002601"/>
    </source>
</evidence>
<dbReference type="PRINTS" id="PR00412">
    <property type="entry name" value="EPOXHYDRLASE"/>
</dbReference>
<evidence type="ECO:0000259" key="2">
    <source>
        <dbReference type="Pfam" id="PF00561"/>
    </source>
</evidence>
<keyword evidence="4" id="KW-1185">Reference proteome</keyword>
<dbReference type="PANTHER" id="PTHR43798">
    <property type="entry name" value="MONOACYLGLYCEROL LIPASE"/>
    <property type="match status" value="1"/>
</dbReference>
<dbReference type="AlphaFoldDB" id="C6BS93"/>
<dbReference type="GO" id="GO:0016787">
    <property type="term" value="F:hydrolase activity"/>
    <property type="evidence" value="ECO:0007669"/>
    <property type="project" value="UniProtKB-KW"/>
</dbReference>
<dbReference type="InterPro" id="IPR050266">
    <property type="entry name" value="AB_hydrolase_sf"/>
</dbReference>
<dbReference type="InterPro" id="IPR029058">
    <property type="entry name" value="AB_hydrolase_fold"/>
</dbReference>
<reference evidence="3 4" key="1">
    <citation type="submission" date="2009-06" db="EMBL/GenBank/DDBJ databases">
        <title>Complete sequence of Desulfovibrio salexigens DSM 2638.</title>
        <authorList>
            <consortium name="US DOE Joint Genome Institute"/>
            <person name="Lucas S."/>
            <person name="Copeland A."/>
            <person name="Lapidus A."/>
            <person name="Glavina del Rio T."/>
            <person name="Tice H."/>
            <person name="Bruce D."/>
            <person name="Goodwin L."/>
            <person name="Pitluck S."/>
            <person name="Munk A.C."/>
            <person name="Brettin T."/>
            <person name="Detter J.C."/>
            <person name="Han C."/>
            <person name="Tapia R."/>
            <person name="Larimer F."/>
            <person name="Land M."/>
            <person name="Hauser L."/>
            <person name="Kyrpides N."/>
            <person name="Anderson I."/>
            <person name="Wall J.D."/>
            <person name="Arkin A.P."/>
            <person name="Dehal P."/>
            <person name="Chivian D."/>
            <person name="Giles B."/>
            <person name="Hazen T.C."/>
        </authorList>
    </citation>
    <scope>NUCLEOTIDE SEQUENCE [LARGE SCALE GENOMIC DNA]</scope>
    <source>
        <strain evidence="4">ATCC 14822 / DSM 2638 / NCIMB 8403 / VKM B-1763</strain>
    </source>
</reference>
<dbReference type="Gene3D" id="3.40.50.1820">
    <property type="entry name" value="alpha/beta hydrolase"/>
    <property type="match status" value="1"/>
</dbReference>
<feature type="signal peptide" evidence="1">
    <location>
        <begin position="1"/>
        <end position="23"/>
    </location>
</feature>
<keyword evidence="3" id="KW-0378">Hydrolase</keyword>
<dbReference type="HOGENOM" id="CLU_020336_50_4_7"/>
<dbReference type="STRING" id="526222.Desal_1507"/>
<dbReference type="SUPFAM" id="SSF53474">
    <property type="entry name" value="alpha/beta-Hydrolases"/>
    <property type="match status" value="1"/>
</dbReference>
<evidence type="ECO:0000256" key="1">
    <source>
        <dbReference type="SAM" id="SignalP"/>
    </source>
</evidence>
<dbReference type="Proteomes" id="UP000002601">
    <property type="component" value="Chromosome"/>
</dbReference>
<sequence length="292" mass="32633">MSKTRLAILFSIILIMLSTPGLAESVSIPFKNSTLHYTDTGKGERSLVLIHGWACDTSFWNPQITELSKTMRVIAIDLPGHGKSSLTKGPYMQKTFAEAVATVMDSAGIKSATLGGHSMGASVIRWVAHLYPKKVNGLIIIDGALLPYPKTEAELEFWDKEIEQGFRKGFTGPDSEKYTVDFIDSLHGKMTPENLKVDIKHKMMATPAKVRTSSMINFLVKETWNLPQQELPTMAVYAMSPDSPPNLNEMLESMFKGVEYTLFYGPGHFLMLERPQEINCMIRGFMKRHGLL</sequence>
<dbReference type="RefSeq" id="WP_015851387.1">
    <property type="nucleotide sequence ID" value="NC_012881.1"/>
</dbReference>
<protein>
    <submittedName>
        <fullName evidence="3">Alpha/beta hydrolase fold protein</fullName>
    </submittedName>
</protein>
<feature type="domain" description="AB hydrolase-1" evidence="2">
    <location>
        <begin position="47"/>
        <end position="275"/>
    </location>
</feature>
<evidence type="ECO:0000313" key="3">
    <source>
        <dbReference type="EMBL" id="ACS79569.1"/>
    </source>
</evidence>
<feature type="chain" id="PRO_5002962583" evidence="1">
    <location>
        <begin position="24"/>
        <end position="292"/>
    </location>
</feature>
<dbReference type="KEGG" id="dsa:Desal_1507"/>